<feature type="domain" description="C2H2-type" evidence="7">
    <location>
        <begin position="360"/>
        <end position="385"/>
    </location>
</feature>
<feature type="domain" description="C2H2-type" evidence="7">
    <location>
        <begin position="274"/>
        <end position="301"/>
    </location>
</feature>
<dbReference type="InterPro" id="IPR013087">
    <property type="entry name" value="Znf_C2H2_type"/>
</dbReference>
<dbReference type="AlphaFoldDB" id="A0A6A5HNT9"/>
<sequence length="457" mass="52023">MEDDLPDDLPLIQESEPIFEEWAAESTSDGKQMMEDEVDEDIEKSSQPYKRKKGNPRQSTIVNCEVCGIELKYPSRIKEHMRTHTGEKPFQCTICGKRFSQHTPFANHFRGVHLNDYQFECSYFGCTKRFVNNARKNAHELTHMGVKRIGPPRPHLKPVKKLICPSADNVHLGTGLSMAASANFIAPPSLSNGFKSPLDHQPSTSLNKRTPLYRSEGGEEISEKVRESNARIDDVISSVLARVLAPVEQPVPEEEPPKAKPKRGYSSSRVSTIAHCNICGLYLKHPSKILAHVRTHTGEKPYECGECGLCLTKASSLRVHILRMHTGERPFMCQWCPMTFVTESVRKEHEMAVHAEVKRYSCSVKNCNSNFARRVYLNRHVKNVHPEFYTPVFDVEEVMAEEAMDQNHEKDNYMYDDQVVHVMNMEDMMPRFDDEVFGEPEMIGGVEEIIDDGSKLI</sequence>
<dbReference type="FunFam" id="3.30.160.60:FF:002343">
    <property type="entry name" value="Zinc finger protein 33A"/>
    <property type="match status" value="2"/>
</dbReference>
<accession>A0A6A5HNT9</accession>
<dbReference type="InterPro" id="IPR050329">
    <property type="entry name" value="GLI_C2H2-zinc-finger"/>
</dbReference>
<dbReference type="CTD" id="9801322"/>
<feature type="domain" description="C2H2-type" evidence="7">
    <location>
        <begin position="119"/>
        <end position="148"/>
    </location>
</feature>
<feature type="domain" description="C2H2-type" evidence="7">
    <location>
        <begin position="331"/>
        <end position="359"/>
    </location>
</feature>
<evidence type="ECO:0000256" key="2">
    <source>
        <dbReference type="ARBA" id="ARBA00022737"/>
    </source>
</evidence>
<feature type="region of interest" description="Disordered" evidence="6">
    <location>
        <begin position="197"/>
        <end position="226"/>
    </location>
</feature>
<dbReference type="SMART" id="SM00355">
    <property type="entry name" value="ZnF_C2H2"/>
    <property type="match status" value="7"/>
</dbReference>
<comment type="caution">
    <text evidence="8">The sequence shown here is derived from an EMBL/GenBank/DDBJ whole genome shotgun (WGS) entry which is preliminary data.</text>
</comment>
<dbReference type="Pfam" id="PF00096">
    <property type="entry name" value="zf-C2H2"/>
    <property type="match status" value="2"/>
</dbReference>
<dbReference type="GO" id="GO:0045944">
    <property type="term" value="P:positive regulation of transcription by RNA polymerase II"/>
    <property type="evidence" value="ECO:0007669"/>
    <property type="project" value="UniProtKB-ARBA"/>
</dbReference>
<keyword evidence="3 5" id="KW-0863">Zinc-finger</keyword>
<feature type="region of interest" description="Disordered" evidence="6">
    <location>
        <begin position="1"/>
        <end position="56"/>
    </location>
</feature>
<dbReference type="GO" id="GO:0005634">
    <property type="term" value="C:nucleus"/>
    <property type="evidence" value="ECO:0007669"/>
    <property type="project" value="UniProtKB-ARBA"/>
</dbReference>
<name>A0A6A5HNT9_CAERE</name>
<dbReference type="PROSITE" id="PS50157">
    <property type="entry name" value="ZINC_FINGER_C2H2_2"/>
    <property type="match status" value="7"/>
</dbReference>
<dbReference type="KEGG" id="crq:GCK72_001091"/>
<dbReference type="SUPFAM" id="SSF57667">
    <property type="entry name" value="beta-beta-alpha zinc fingers"/>
    <property type="match status" value="3"/>
</dbReference>
<dbReference type="GO" id="GO:0008270">
    <property type="term" value="F:zinc ion binding"/>
    <property type="evidence" value="ECO:0007669"/>
    <property type="project" value="UniProtKB-KW"/>
</dbReference>
<evidence type="ECO:0000313" key="9">
    <source>
        <dbReference type="Proteomes" id="UP000483820"/>
    </source>
</evidence>
<dbReference type="RefSeq" id="XP_003111152.2">
    <property type="nucleotide sequence ID" value="XM_003111104.2"/>
</dbReference>
<reference evidence="8 9" key="1">
    <citation type="submission" date="2019-12" db="EMBL/GenBank/DDBJ databases">
        <title>Chromosome-level assembly of the Caenorhabditis remanei genome.</title>
        <authorList>
            <person name="Teterina A.A."/>
            <person name="Willis J.H."/>
            <person name="Phillips P.C."/>
        </authorList>
    </citation>
    <scope>NUCLEOTIDE SEQUENCE [LARGE SCALE GENOMIC DNA]</scope>
    <source>
        <strain evidence="8 9">PX506</strain>
        <tissue evidence="8">Whole organism</tissue>
    </source>
</reference>
<evidence type="ECO:0000256" key="1">
    <source>
        <dbReference type="ARBA" id="ARBA00022723"/>
    </source>
</evidence>
<dbReference type="GO" id="GO:0000981">
    <property type="term" value="F:DNA-binding transcription factor activity, RNA polymerase II-specific"/>
    <property type="evidence" value="ECO:0007669"/>
    <property type="project" value="TreeGrafter"/>
</dbReference>
<keyword evidence="2" id="KW-0677">Repeat</keyword>
<evidence type="ECO:0000256" key="5">
    <source>
        <dbReference type="PROSITE-ProRule" id="PRU00042"/>
    </source>
</evidence>
<feature type="domain" description="C2H2-type" evidence="7">
    <location>
        <begin position="62"/>
        <end position="89"/>
    </location>
</feature>
<keyword evidence="4" id="KW-0862">Zinc</keyword>
<evidence type="ECO:0000313" key="8">
    <source>
        <dbReference type="EMBL" id="KAF1769275.1"/>
    </source>
</evidence>
<dbReference type="EMBL" id="WUAV01000001">
    <property type="protein sequence ID" value="KAF1769275.1"/>
    <property type="molecule type" value="Genomic_DNA"/>
</dbReference>
<evidence type="ECO:0000256" key="6">
    <source>
        <dbReference type="SAM" id="MobiDB-lite"/>
    </source>
</evidence>
<gene>
    <name evidence="8" type="ORF">GCK72_001091</name>
</gene>
<dbReference type="PANTHER" id="PTHR19818:SF139">
    <property type="entry name" value="PAIR-RULE PROTEIN ODD-PAIRED"/>
    <property type="match status" value="1"/>
</dbReference>
<evidence type="ECO:0000256" key="4">
    <source>
        <dbReference type="ARBA" id="ARBA00022833"/>
    </source>
</evidence>
<evidence type="ECO:0000259" key="7">
    <source>
        <dbReference type="PROSITE" id="PS50157"/>
    </source>
</evidence>
<organism evidence="8 9">
    <name type="scientific">Caenorhabditis remanei</name>
    <name type="common">Caenorhabditis vulgaris</name>
    <dbReference type="NCBI Taxonomy" id="31234"/>
    <lineage>
        <taxon>Eukaryota</taxon>
        <taxon>Metazoa</taxon>
        <taxon>Ecdysozoa</taxon>
        <taxon>Nematoda</taxon>
        <taxon>Chromadorea</taxon>
        <taxon>Rhabditida</taxon>
        <taxon>Rhabditina</taxon>
        <taxon>Rhabditomorpha</taxon>
        <taxon>Rhabditoidea</taxon>
        <taxon>Rhabditidae</taxon>
        <taxon>Peloderinae</taxon>
        <taxon>Caenorhabditis</taxon>
    </lineage>
</organism>
<feature type="domain" description="C2H2-type" evidence="7">
    <location>
        <begin position="302"/>
        <end position="330"/>
    </location>
</feature>
<feature type="domain" description="C2H2-type" evidence="7">
    <location>
        <begin position="90"/>
        <end position="118"/>
    </location>
</feature>
<dbReference type="Proteomes" id="UP000483820">
    <property type="component" value="Chromosome I"/>
</dbReference>
<dbReference type="PANTHER" id="PTHR19818">
    <property type="entry name" value="ZINC FINGER PROTEIN ZIC AND GLI"/>
    <property type="match status" value="1"/>
</dbReference>
<dbReference type="InterPro" id="IPR036236">
    <property type="entry name" value="Znf_C2H2_sf"/>
</dbReference>
<dbReference type="Gene3D" id="3.30.160.60">
    <property type="entry name" value="Classic Zinc Finger"/>
    <property type="match status" value="6"/>
</dbReference>
<dbReference type="GeneID" id="9801322"/>
<keyword evidence="1" id="KW-0479">Metal-binding</keyword>
<protein>
    <recommendedName>
        <fullName evidence="7">C2H2-type domain-containing protein</fullName>
    </recommendedName>
</protein>
<evidence type="ECO:0000256" key="3">
    <source>
        <dbReference type="ARBA" id="ARBA00022771"/>
    </source>
</evidence>
<proteinExistence type="predicted"/>
<dbReference type="PROSITE" id="PS00028">
    <property type="entry name" value="ZINC_FINGER_C2H2_1"/>
    <property type="match status" value="7"/>
</dbReference>
<dbReference type="GO" id="GO:0000978">
    <property type="term" value="F:RNA polymerase II cis-regulatory region sequence-specific DNA binding"/>
    <property type="evidence" value="ECO:0007669"/>
    <property type="project" value="TreeGrafter"/>
</dbReference>